<protein>
    <submittedName>
        <fullName evidence="1">Uncharacterized protein</fullName>
    </submittedName>
</protein>
<evidence type="ECO:0000313" key="1">
    <source>
        <dbReference type="EMBL" id="KAI0493762.1"/>
    </source>
</evidence>
<keyword evidence="2" id="KW-1185">Reference proteome</keyword>
<dbReference type="AlphaFoldDB" id="A0A8T3ADA2"/>
<dbReference type="EMBL" id="JAGYWB010000017">
    <property type="protein sequence ID" value="KAI0493762.1"/>
    <property type="molecule type" value="Genomic_DNA"/>
</dbReference>
<reference evidence="1" key="1">
    <citation type="journal article" date="2022" name="Front. Genet.">
        <title>Chromosome-Scale Assembly of the Dendrobium nobile Genome Provides Insights Into the Molecular Mechanism of the Biosynthesis of the Medicinal Active Ingredient of Dendrobium.</title>
        <authorList>
            <person name="Xu Q."/>
            <person name="Niu S.-C."/>
            <person name="Li K.-L."/>
            <person name="Zheng P.-J."/>
            <person name="Zhang X.-J."/>
            <person name="Jia Y."/>
            <person name="Liu Y."/>
            <person name="Niu Y.-X."/>
            <person name="Yu L.-H."/>
            <person name="Chen D.-F."/>
            <person name="Zhang G.-Q."/>
        </authorList>
    </citation>
    <scope>NUCLEOTIDE SEQUENCE</scope>
    <source>
        <tissue evidence="1">Leaf</tissue>
    </source>
</reference>
<evidence type="ECO:0000313" key="2">
    <source>
        <dbReference type="Proteomes" id="UP000829196"/>
    </source>
</evidence>
<comment type="caution">
    <text evidence="1">The sequence shown here is derived from an EMBL/GenBank/DDBJ whole genome shotgun (WGS) entry which is preliminary data.</text>
</comment>
<organism evidence="1 2">
    <name type="scientific">Dendrobium nobile</name>
    <name type="common">Orchid</name>
    <dbReference type="NCBI Taxonomy" id="94219"/>
    <lineage>
        <taxon>Eukaryota</taxon>
        <taxon>Viridiplantae</taxon>
        <taxon>Streptophyta</taxon>
        <taxon>Embryophyta</taxon>
        <taxon>Tracheophyta</taxon>
        <taxon>Spermatophyta</taxon>
        <taxon>Magnoliopsida</taxon>
        <taxon>Liliopsida</taxon>
        <taxon>Asparagales</taxon>
        <taxon>Orchidaceae</taxon>
        <taxon>Epidendroideae</taxon>
        <taxon>Malaxideae</taxon>
        <taxon>Dendrobiinae</taxon>
        <taxon>Dendrobium</taxon>
    </lineage>
</organism>
<dbReference type="Proteomes" id="UP000829196">
    <property type="component" value="Unassembled WGS sequence"/>
</dbReference>
<name>A0A8T3ADA2_DENNO</name>
<sequence>MKTTEPKCKQESSFMISEHSTYTCFIGSQQRSINDNFNPFGKRMVSRIVRQLRKLISTPVFQNKISMRRGINKTNCFSSNENRNIFNSIMLNFIHTLPRKKNS</sequence>
<gene>
    <name evidence="1" type="ORF">KFK09_023887</name>
</gene>
<proteinExistence type="predicted"/>
<accession>A0A8T3ADA2</accession>